<dbReference type="EMBL" id="KB030659">
    <property type="protein sequence ID" value="ELK12759.1"/>
    <property type="molecule type" value="Genomic_DNA"/>
</dbReference>
<protein>
    <submittedName>
        <fullName evidence="5">Optic atrophy 3 protein like protein</fullName>
    </submittedName>
</protein>
<evidence type="ECO:0000256" key="4">
    <source>
        <dbReference type="SAM" id="MobiDB-lite"/>
    </source>
</evidence>
<evidence type="ECO:0000256" key="3">
    <source>
        <dbReference type="ARBA" id="ARBA00023054"/>
    </source>
</evidence>
<feature type="compositionally biased region" description="Polar residues" evidence="4">
    <location>
        <begin position="186"/>
        <end position="195"/>
    </location>
</feature>
<dbReference type="PANTHER" id="PTHR12499:SF0">
    <property type="entry name" value="OPTIC ATROPHY 3 PROTEIN"/>
    <property type="match status" value="1"/>
</dbReference>
<dbReference type="FunCoup" id="L5KM71">
    <property type="interactions" value="123"/>
</dbReference>
<evidence type="ECO:0000256" key="1">
    <source>
        <dbReference type="ARBA" id="ARBA00003027"/>
    </source>
</evidence>
<organism evidence="5 6">
    <name type="scientific">Pteropus alecto</name>
    <name type="common">Black flying fox</name>
    <dbReference type="NCBI Taxonomy" id="9402"/>
    <lineage>
        <taxon>Eukaryota</taxon>
        <taxon>Metazoa</taxon>
        <taxon>Chordata</taxon>
        <taxon>Craniata</taxon>
        <taxon>Vertebrata</taxon>
        <taxon>Euteleostomi</taxon>
        <taxon>Mammalia</taxon>
        <taxon>Eutheria</taxon>
        <taxon>Laurasiatheria</taxon>
        <taxon>Chiroptera</taxon>
        <taxon>Yinpterochiroptera</taxon>
        <taxon>Pteropodoidea</taxon>
        <taxon>Pteropodidae</taxon>
        <taxon>Pteropodinae</taxon>
        <taxon>Pteropus</taxon>
    </lineage>
</organism>
<dbReference type="Proteomes" id="UP000010552">
    <property type="component" value="Unassembled WGS sequence"/>
</dbReference>
<sequence length="195" mass="21091">MWLEEAALKAPLGRDRDGESVGGDSQVWPGLATNQDTEASTGGVAGGSPAKDPWPLSFPTVYHWAEMRAKLRIMGLNTEAVKPLNEAAAVELGAELLGETTVFLVAGGCLVLEYWRQKMQQRRKEGEQRAAWGAVQGDVDHLELALEQLQAQVRAAAPLSALEELRAQMEDMRAQLCEPDSDAPSAPQTEPASQE</sequence>
<feature type="region of interest" description="Disordered" evidence="4">
    <location>
        <begin position="13"/>
        <end position="51"/>
    </location>
</feature>
<dbReference type="PANTHER" id="PTHR12499">
    <property type="entry name" value="OPTIC ATROPHY 3 PROTEIN OPA3"/>
    <property type="match status" value="1"/>
</dbReference>
<dbReference type="eggNOG" id="KOG3335">
    <property type="taxonomic scope" value="Eukaryota"/>
</dbReference>
<comment type="function">
    <text evidence="1">May play some role in mitochondrial processes.</text>
</comment>
<gene>
    <name evidence="5" type="ORF">PAL_GLEAN10004032</name>
</gene>
<dbReference type="InParanoid" id="L5KM71"/>
<keyword evidence="6" id="KW-1185">Reference proteome</keyword>
<evidence type="ECO:0000256" key="2">
    <source>
        <dbReference type="ARBA" id="ARBA00007584"/>
    </source>
</evidence>
<reference evidence="6" key="1">
    <citation type="journal article" date="2013" name="Science">
        <title>Comparative analysis of bat genomes provides insight into the evolution of flight and immunity.</title>
        <authorList>
            <person name="Zhang G."/>
            <person name="Cowled C."/>
            <person name="Shi Z."/>
            <person name="Huang Z."/>
            <person name="Bishop-Lilly K.A."/>
            <person name="Fang X."/>
            <person name="Wynne J.W."/>
            <person name="Xiong Z."/>
            <person name="Baker M.L."/>
            <person name="Zhao W."/>
            <person name="Tachedjian M."/>
            <person name="Zhu Y."/>
            <person name="Zhou P."/>
            <person name="Jiang X."/>
            <person name="Ng J."/>
            <person name="Yang L."/>
            <person name="Wu L."/>
            <person name="Xiao J."/>
            <person name="Feng Y."/>
            <person name="Chen Y."/>
            <person name="Sun X."/>
            <person name="Zhang Y."/>
            <person name="Marsh G.A."/>
            <person name="Crameri G."/>
            <person name="Broder C.C."/>
            <person name="Frey K.G."/>
            <person name="Wang L.F."/>
            <person name="Wang J."/>
        </authorList>
    </citation>
    <scope>NUCLEOTIDE SEQUENCE [LARGE SCALE GENOMIC DNA]</scope>
</reference>
<keyword evidence="3" id="KW-0175">Coiled coil</keyword>
<comment type="similarity">
    <text evidence="2">Belongs to the OPA3 family.</text>
</comment>
<dbReference type="AlphaFoldDB" id="L5KM71"/>
<feature type="region of interest" description="Disordered" evidence="4">
    <location>
        <begin position="171"/>
        <end position="195"/>
    </location>
</feature>
<dbReference type="InterPro" id="IPR010754">
    <property type="entry name" value="OPA3-like"/>
</dbReference>
<evidence type="ECO:0000313" key="5">
    <source>
        <dbReference type="EMBL" id="ELK12759.1"/>
    </source>
</evidence>
<dbReference type="STRING" id="9402.L5KM71"/>
<dbReference type="GO" id="GO:0005739">
    <property type="term" value="C:mitochondrion"/>
    <property type="evidence" value="ECO:0007669"/>
    <property type="project" value="TreeGrafter"/>
</dbReference>
<dbReference type="GO" id="GO:0019216">
    <property type="term" value="P:regulation of lipid metabolic process"/>
    <property type="evidence" value="ECO:0007669"/>
    <property type="project" value="TreeGrafter"/>
</dbReference>
<name>L5KM71_PTEAL</name>
<proteinExistence type="inferred from homology"/>
<accession>L5KM71</accession>
<dbReference type="Pfam" id="PF07047">
    <property type="entry name" value="OPA3"/>
    <property type="match status" value="1"/>
</dbReference>
<evidence type="ECO:0000313" key="6">
    <source>
        <dbReference type="Proteomes" id="UP000010552"/>
    </source>
</evidence>